<keyword evidence="2" id="KW-1185">Reference proteome</keyword>
<dbReference type="InterPro" id="IPR036047">
    <property type="entry name" value="F-box-like_dom_sf"/>
</dbReference>
<protein>
    <recommendedName>
        <fullName evidence="3">F-box domain-containing protein</fullName>
    </recommendedName>
</protein>
<comment type="caution">
    <text evidence="1">The sequence shown here is derived from an EMBL/GenBank/DDBJ whole genome shotgun (WGS) entry which is preliminary data.</text>
</comment>
<gene>
    <name evidence="1" type="ORF">CLO192961_LOCUS305541</name>
</gene>
<evidence type="ECO:0000313" key="2">
    <source>
        <dbReference type="Proteomes" id="UP000766486"/>
    </source>
</evidence>
<dbReference type="EMBL" id="CABFNS010000833">
    <property type="protein sequence ID" value="VUC31544.1"/>
    <property type="molecule type" value="Genomic_DNA"/>
</dbReference>
<dbReference type="Proteomes" id="UP000766486">
    <property type="component" value="Unassembled WGS sequence"/>
</dbReference>
<organism evidence="1 2">
    <name type="scientific">Bionectria ochroleuca</name>
    <name type="common">Gliocladium roseum</name>
    <dbReference type="NCBI Taxonomy" id="29856"/>
    <lineage>
        <taxon>Eukaryota</taxon>
        <taxon>Fungi</taxon>
        <taxon>Dikarya</taxon>
        <taxon>Ascomycota</taxon>
        <taxon>Pezizomycotina</taxon>
        <taxon>Sordariomycetes</taxon>
        <taxon>Hypocreomycetidae</taxon>
        <taxon>Hypocreales</taxon>
        <taxon>Bionectriaceae</taxon>
        <taxon>Clonostachys</taxon>
    </lineage>
</organism>
<dbReference type="SUPFAM" id="SSF81383">
    <property type="entry name" value="F-box domain"/>
    <property type="match status" value="1"/>
</dbReference>
<sequence>MATHRQDEDRPEKTANPFSTVPYEIAAHILSFVPRPDLATVCLVNQSLCHCAEPILCSDIAFKWARHGAPPPITSLLRKLFRRPELFDCVDVLSLTGHSYSMSGEDSLPPVAVTESTLVEFEHIIKKLDVPFAGVWVRRLREGSMDAFSALLIAHLSKVRRLTIDDSHIRRLDLIGKVLQSKAIGQNLPRFERLKLIVYFHRFGPPYQPTPQHRFDEVMALFQIPTISHLATQMGSTEIFHWPAGEPNLSCLTSLDLGGCCAAFMPKILALTGNLKSLAWQWQYIAGTDDPWMTTNLDLDEIISVLSSVKDTLEKLQIRFDVPYEDYPGDDVPTMDISGSFGGLVNFNRLTELKVPIACLADFGVQPQSLDRYVPRSVEKLSLFVDMLETPTVVWIPNGAWPADDYFARLFRDFAKRCPTRLPGLHLVQIIDDYAYFERLGEILAQSHLSVDIDFVRHNSPLWELSVDGM</sequence>
<evidence type="ECO:0000313" key="1">
    <source>
        <dbReference type="EMBL" id="VUC31544.1"/>
    </source>
</evidence>
<dbReference type="CDD" id="cd09917">
    <property type="entry name" value="F-box_SF"/>
    <property type="match status" value="1"/>
</dbReference>
<proteinExistence type="predicted"/>
<name>A0ABY6UNY3_BIOOC</name>
<accession>A0ABY6UNY3</accession>
<reference evidence="1 2" key="1">
    <citation type="submission" date="2019-06" db="EMBL/GenBank/DDBJ databases">
        <authorList>
            <person name="Broberg M."/>
        </authorList>
    </citation>
    <scope>NUCLEOTIDE SEQUENCE [LARGE SCALE GENOMIC DNA]</scope>
</reference>
<evidence type="ECO:0008006" key="3">
    <source>
        <dbReference type="Google" id="ProtNLM"/>
    </source>
</evidence>